<evidence type="ECO:0000313" key="2">
    <source>
        <dbReference type="Proteomes" id="UP000002814"/>
    </source>
</evidence>
<organism evidence="1 2">
    <name type="scientific">Streptococcus australis ATCC 700641</name>
    <dbReference type="NCBI Taxonomy" id="888833"/>
    <lineage>
        <taxon>Bacteria</taxon>
        <taxon>Bacillati</taxon>
        <taxon>Bacillota</taxon>
        <taxon>Bacilli</taxon>
        <taxon>Lactobacillales</taxon>
        <taxon>Streptococcaceae</taxon>
        <taxon>Streptococcus</taxon>
    </lineage>
</organism>
<dbReference type="HOGENOM" id="CLU_1053526_0_0_9"/>
<name>E7SAI5_9STRE</name>
<dbReference type="AlphaFoldDB" id="E7SAI5"/>
<accession>E7SAI5</accession>
<gene>
    <name evidence="1" type="ORF">HMPREF9421_1202</name>
</gene>
<comment type="caution">
    <text evidence="1">The sequence shown here is derived from an EMBL/GenBank/DDBJ whole genome shotgun (WGS) entry which is preliminary data.</text>
</comment>
<evidence type="ECO:0000313" key="1">
    <source>
        <dbReference type="EMBL" id="EFV99094.1"/>
    </source>
</evidence>
<dbReference type="eggNOG" id="ENOG502ZW84">
    <property type="taxonomic scope" value="Bacteria"/>
</dbReference>
<dbReference type="EMBL" id="AEQR01000019">
    <property type="protein sequence ID" value="EFV99094.1"/>
    <property type="molecule type" value="Genomic_DNA"/>
</dbReference>
<keyword evidence="2" id="KW-1185">Reference proteome</keyword>
<sequence>MEVNRVIQLSRFKKVNENCLIDNHHQSDKGFENINTKEGTLIGCHQSQKNNLIWFAYRKSSHEIRIEVRDEKNLQSSCLNLEDSFLDSEVTFKGFSDNRVIVSLTAGQDGSQDFCLEFLNHELSVRHKFPRNLVYVFTIHEDSSLLVNFYTTEFYKISNHDFQITFSQRFPVFEQDGLSNVWKINNSYGVFSTTEERWFVFHLETLEIIDEMVIDICQGDYSGIDTLFPTGDQLIFRCYLYNEGTKEVEYMSVEKRDLESILETTS</sequence>
<reference evidence="1 2" key="1">
    <citation type="submission" date="2010-12" db="EMBL/GenBank/DDBJ databases">
        <authorList>
            <person name="Muzny D."/>
            <person name="Qin X."/>
            <person name="Deng J."/>
            <person name="Jiang H."/>
            <person name="Liu Y."/>
            <person name="Qu J."/>
            <person name="Song X.-Z."/>
            <person name="Zhang L."/>
            <person name="Thornton R."/>
            <person name="Coyle M."/>
            <person name="Francisco L."/>
            <person name="Jackson L."/>
            <person name="Javaid M."/>
            <person name="Korchina V."/>
            <person name="Kovar C."/>
            <person name="Mata R."/>
            <person name="Mathew T."/>
            <person name="Ngo R."/>
            <person name="Nguyen L."/>
            <person name="Nguyen N."/>
            <person name="Okwuonu G."/>
            <person name="Ongeri F."/>
            <person name="Pham C."/>
            <person name="Simmons D."/>
            <person name="Wilczek-Boney K."/>
            <person name="Hale W."/>
            <person name="Jakkamsetti A."/>
            <person name="Pham P."/>
            <person name="Ruth R."/>
            <person name="San Lucas F."/>
            <person name="Warren J."/>
            <person name="Zhang J."/>
            <person name="Zhao Z."/>
            <person name="Zhou C."/>
            <person name="Zhu D."/>
            <person name="Lee S."/>
            <person name="Bess C."/>
            <person name="Blankenburg K."/>
            <person name="Forbes L."/>
            <person name="Fu Q."/>
            <person name="Gubbala S."/>
            <person name="Hirani K."/>
            <person name="Jayaseelan J.C."/>
            <person name="Lara F."/>
            <person name="Munidasa M."/>
            <person name="Palculict T."/>
            <person name="Patil S."/>
            <person name="Pu L.-L."/>
            <person name="Saada N."/>
            <person name="Tang L."/>
            <person name="Weissenberger G."/>
            <person name="Zhu Y."/>
            <person name="Hemphill L."/>
            <person name="Shang Y."/>
            <person name="Youmans B."/>
            <person name="Ayvaz T."/>
            <person name="Ross M."/>
            <person name="Santibanez J."/>
            <person name="Aqrawi P."/>
            <person name="Gross S."/>
            <person name="Joshi V."/>
            <person name="Fowler G."/>
            <person name="Nazareth L."/>
            <person name="Reid J."/>
            <person name="Worley K."/>
            <person name="Petrosino J."/>
            <person name="Highlander S."/>
            <person name="Gibbs R."/>
        </authorList>
    </citation>
    <scope>NUCLEOTIDE SEQUENCE [LARGE SCALE GENOMIC DNA]</scope>
    <source>
        <strain evidence="1 2">ATCC 700641</strain>
    </source>
</reference>
<dbReference type="Proteomes" id="UP000002814">
    <property type="component" value="Unassembled WGS sequence"/>
</dbReference>
<proteinExistence type="predicted"/>
<protein>
    <submittedName>
        <fullName evidence="1">Uncharacterized protein</fullName>
    </submittedName>
</protein>